<dbReference type="AlphaFoldDB" id="A0A067KNF6"/>
<proteinExistence type="predicted"/>
<protein>
    <submittedName>
        <fullName evidence="1">Uncharacterized protein</fullName>
    </submittedName>
</protein>
<evidence type="ECO:0000313" key="1">
    <source>
        <dbReference type="EMBL" id="KDP36548.1"/>
    </source>
</evidence>
<dbReference type="EMBL" id="KK914427">
    <property type="protein sequence ID" value="KDP36548.1"/>
    <property type="molecule type" value="Genomic_DNA"/>
</dbReference>
<dbReference type="Proteomes" id="UP000027138">
    <property type="component" value="Unassembled WGS sequence"/>
</dbReference>
<accession>A0A067KNF6</accession>
<gene>
    <name evidence="1" type="ORF">JCGZ_08315</name>
</gene>
<reference evidence="1 2" key="1">
    <citation type="journal article" date="2014" name="PLoS ONE">
        <title>Global Analysis of Gene Expression Profiles in Physic Nut (Jatropha curcas L.) Seedlings Exposed to Salt Stress.</title>
        <authorList>
            <person name="Zhang L."/>
            <person name="Zhang C."/>
            <person name="Wu P."/>
            <person name="Chen Y."/>
            <person name="Li M."/>
            <person name="Jiang H."/>
            <person name="Wu G."/>
        </authorList>
    </citation>
    <scope>NUCLEOTIDE SEQUENCE [LARGE SCALE GENOMIC DNA]</scope>
    <source>
        <strain evidence="2">cv. GZQX0401</strain>
        <tissue evidence="1">Young leaves</tissue>
    </source>
</reference>
<name>A0A067KNF6_JATCU</name>
<evidence type="ECO:0000313" key="2">
    <source>
        <dbReference type="Proteomes" id="UP000027138"/>
    </source>
</evidence>
<organism evidence="1 2">
    <name type="scientific">Jatropha curcas</name>
    <name type="common">Barbados nut</name>
    <dbReference type="NCBI Taxonomy" id="180498"/>
    <lineage>
        <taxon>Eukaryota</taxon>
        <taxon>Viridiplantae</taxon>
        <taxon>Streptophyta</taxon>
        <taxon>Embryophyta</taxon>
        <taxon>Tracheophyta</taxon>
        <taxon>Spermatophyta</taxon>
        <taxon>Magnoliopsida</taxon>
        <taxon>eudicotyledons</taxon>
        <taxon>Gunneridae</taxon>
        <taxon>Pentapetalae</taxon>
        <taxon>rosids</taxon>
        <taxon>fabids</taxon>
        <taxon>Malpighiales</taxon>
        <taxon>Euphorbiaceae</taxon>
        <taxon>Crotonoideae</taxon>
        <taxon>Jatropheae</taxon>
        <taxon>Jatropha</taxon>
    </lineage>
</organism>
<keyword evidence="2" id="KW-1185">Reference proteome</keyword>
<sequence>MSFNHLLACPPLRKRLNLYPSASRNSKGNYLKIPWSIDNGYALVEKRSTSHMTHPSVYGVKASHALQL</sequence>